<evidence type="ECO:0000313" key="2">
    <source>
        <dbReference type="Proteomes" id="UP001163823"/>
    </source>
</evidence>
<proteinExistence type="predicted"/>
<evidence type="ECO:0000313" key="1">
    <source>
        <dbReference type="EMBL" id="KAJ7965001.1"/>
    </source>
</evidence>
<protein>
    <submittedName>
        <fullName evidence="1">E3 ubiquitin-protein ligase ATL41-like</fullName>
    </submittedName>
</protein>
<gene>
    <name evidence="1" type="ORF">O6P43_014723</name>
</gene>
<reference evidence="1" key="1">
    <citation type="journal article" date="2023" name="Science">
        <title>Elucidation of the pathway for biosynthesis of saponin adjuvants from the soapbark tree.</title>
        <authorList>
            <person name="Reed J."/>
            <person name="Orme A."/>
            <person name="El-Demerdash A."/>
            <person name="Owen C."/>
            <person name="Martin L.B.B."/>
            <person name="Misra R.C."/>
            <person name="Kikuchi S."/>
            <person name="Rejzek M."/>
            <person name="Martin A.C."/>
            <person name="Harkess A."/>
            <person name="Leebens-Mack J."/>
            <person name="Louveau T."/>
            <person name="Stephenson M.J."/>
            <person name="Osbourn A."/>
        </authorList>
    </citation>
    <scope>NUCLEOTIDE SEQUENCE</scope>
    <source>
        <strain evidence="1">S10</strain>
    </source>
</reference>
<accession>A0AAD7LVA5</accession>
<dbReference type="KEGG" id="qsa:O6P43_014723"/>
<keyword evidence="2" id="KW-1185">Reference proteome</keyword>
<sequence length="107" mass="12229">MEEFDIAILKADLLLRLRNWGHYSNFDGSYDPRTYSGELSEEEFLSIRSDTMIAELAVSRARATNQDFQVVLKEVEFKVMVELARILAKTTDSDLASTFGFHQETTS</sequence>
<dbReference type="EMBL" id="JARAOO010000006">
    <property type="protein sequence ID" value="KAJ7965001.1"/>
    <property type="molecule type" value="Genomic_DNA"/>
</dbReference>
<name>A0AAD7LVA5_QUISA</name>
<dbReference type="Proteomes" id="UP001163823">
    <property type="component" value="Chromosome 6"/>
</dbReference>
<organism evidence="1 2">
    <name type="scientific">Quillaja saponaria</name>
    <name type="common">Soap bark tree</name>
    <dbReference type="NCBI Taxonomy" id="32244"/>
    <lineage>
        <taxon>Eukaryota</taxon>
        <taxon>Viridiplantae</taxon>
        <taxon>Streptophyta</taxon>
        <taxon>Embryophyta</taxon>
        <taxon>Tracheophyta</taxon>
        <taxon>Spermatophyta</taxon>
        <taxon>Magnoliopsida</taxon>
        <taxon>eudicotyledons</taxon>
        <taxon>Gunneridae</taxon>
        <taxon>Pentapetalae</taxon>
        <taxon>rosids</taxon>
        <taxon>fabids</taxon>
        <taxon>Fabales</taxon>
        <taxon>Quillajaceae</taxon>
        <taxon>Quillaja</taxon>
    </lineage>
</organism>
<dbReference type="AlphaFoldDB" id="A0AAD7LVA5"/>
<comment type="caution">
    <text evidence="1">The sequence shown here is derived from an EMBL/GenBank/DDBJ whole genome shotgun (WGS) entry which is preliminary data.</text>
</comment>